<dbReference type="Proteomes" id="UP001066276">
    <property type="component" value="Chromosome 7"/>
</dbReference>
<feature type="compositionally biased region" description="Polar residues" evidence="1">
    <location>
        <begin position="169"/>
        <end position="198"/>
    </location>
</feature>
<evidence type="ECO:0000313" key="2">
    <source>
        <dbReference type="EMBL" id="KAJ1122609.1"/>
    </source>
</evidence>
<sequence>MPIALALWLGATGQSHSDSDSRQRRVVRSALTRLIRSVSSLLARFGALVNALPGTLKTSMAPKPIRNSGDKGEGAREVRIGKYKGDIALVGRRPASTIMKPSGKPAAGSEQLTCEVDAIHTTLVVESLDHMVPKEVEVVKKDGMSLKAPDWAKDGGDKFYSLMEESDFTSSEHNQSKSGSSILSETGSIPSTTEPTVRQQRRHCKCVRIWSGLSAGTELSATSSSKTLKWDYAGIKLTETPFTDGQLKADRSIVLVSLVQSQGYYRQYMTRLRSCKQRLDQRTAEHGLPLSASKALSIRL</sequence>
<protein>
    <submittedName>
        <fullName evidence="2">Uncharacterized protein</fullName>
    </submittedName>
</protein>
<comment type="caution">
    <text evidence="2">The sequence shown here is derived from an EMBL/GenBank/DDBJ whole genome shotgun (WGS) entry which is preliminary data.</text>
</comment>
<feature type="region of interest" description="Disordered" evidence="1">
    <location>
        <begin position="169"/>
        <end position="200"/>
    </location>
</feature>
<gene>
    <name evidence="2" type="ORF">NDU88_001094</name>
</gene>
<reference evidence="2" key="1">
    <citation type="journal article" date="2022" name="bioRxiv">
        <title>Sequencing and chromosome-scale assembly of the giantPleurodeles waltlgenome.</title>
        <authorList>
            <person name="Brown T."/>
            <person name="Elewa A."/>
            <person name="Iarovenko S."/>
            <person name="Subramanian E."/>
            <person name="Araus A.J."/>
            <person name="Petzold A."/>
            <person name="Susuki M."/>
            <person name="Suzuki K.-i.T."/>
            <person name="Hayashi T."/>
            <person name="Toyoda A."/>
            <person name="Oliveira C."/>
            <person name="Osipova E."/>
            <person name="Leigh N.D."/>
            <person name="Simon A."/>
            <person name="Yun M.H."/>
        </authorList>
    </citation>
    <scope>NUCLEOTIDE SEQUENCE</scope>
    <source>
        <strain evidence="2">20211129_DDA</strain>
        <tissue evidence="2">Liver</tissue>
    </source>
</reference>
<accession>A0AAV7P4D9</accession>
<keyword evidence="3" id="KW-1185">Reference proteome</keyword>
<organism evidence="2 3">
    <name type="scientific">Pleurodeles waltl</name>
    <name type="common">Iberian ribbed newt</name>
    <dbReference type="NCBI Taxonomy" id="8319"/>
    <lineage>
        <taxon>Eukaryota</taxon>
        <taxon>Metazoa</taxon>
        <taxon>Chordata</taxon>
        <taxon>Craniata</taxon>
        <taxon>Vertebrata</taxon>
        <taxon>Euteleostomi</taxon>
        <taxon>Amphibia</taxon>
        <taxon>Batrachia</taxon>
        <taxon>Caudata</taxon>
        <taxon>Salamandroidea</taxon>
        <taxon>Salamandridae</taxon>
        <taxon>Pleurodelinae</taxon>
        <taxon>Pleurodeles</taxon>
    </lineage>
</organism>
<evidence type="ECO:0000313" key="3">
    <source>
        <dbReference type="Proteomes" id="UP001066276"/>
    </source>
</evidence>
<name>A0AAV7P4D9_PLEWA</name>
<evidence type="ECO:0000256" key="1">
    <source>
        <dbReference type="SAM" id="MobiDB-lite"/>
    </source>
</evidence>
<dbReference type="AlphaFoldDB" id="A0AAV7P4D9"/>
<dbReference type="EMBL" id="JANPWB010000011">
    <property type="protein sequence ID" value="KAJ1122609.1"/>
    <property type="molecule type" value="Genomic_DNA"/>
</dbReference>
<proteinExistence type="predicted"/>